<keyword evidence="6" id="KW-1185">Reference proteome</keyword>
<organism evidence="5 6">
    <name type="scientific">Georgenia halotolerans</name>
    <dbReference type="NCBI Taxonomy" id="3028317"/>
    <lineage>
        <taxon>Bacteria</taxon>
        <taxon>Bacillati</taxon>
        <taxon>Actinomycetota</taxon>
        <taxon>Actinomycetes</taxon>
        <taxon>Micrococcales</taxon>
        <taxon>Bogoriellaceae</taxon>
        <taxon>Georgenia</taxon>
    </lineage>
</organism>
<sequence length="169" mass="17991">DDAGSRVLRVEPVGLTADQEQLHARLREEAESLVRGVEGAWVQVKPAAVVVHTRGVPRADAKRVTEAALSGPGALPDVRTIHGKEVVEMSVLEITKGDALQYLREEVGAQATLYAGDDRTDEDAFLVLGGDDVSIKVGEGETDAAFRVADPEGLTAVLMRLVELLTPAD</sequence>
<dbReference type="Pfam" id="PF02358">
    <property type="entry name" value="Trehalose_PPase"/>
    <property type="match status" value="1"/>
</dbReference>
<evidence type="ECO:0000256" key="2">
    <source>
        <dbReference type="ARBA" id="ARBA00024179"/>
    </source>
</evidence>
<evidence type="ECO:0000256" key="1">
    <source>
        <dbReference type="ARBA" id="ARBA00022801"/>
    </source>
</evidence>
<comment type="function">
    <text evidence="2">Removes the phosphate from trehalose 6-phosphate to produce free trehalose.</text>
</comment>
<comment type="caution">
    <text evidence="5">The sequence shown here is derived from an EMBL/GenBank/DDBJ whole genome shotgun (WGS) entry which is preliminary data.</text>
</comment>
<name>A0ABT5U0S4_9MICO</name>
<reference evidence="5" key="1">
    <citation type="submission" date="2023-02" db="EMBL/GenBank/DDBJ databases">
        <title>Georgenia sp.10Sc9-8, isolated from a soil sample collected from the Taklamakan desert.</title>
        <authorList>
            <person name="Liu S."/>
        </authorList>
    </citation>
    <scope>NUCLEOTIDE SEQUENCE</scope>
    <source>
        <strain evidence="5">10Sc9-8</strain>
    </source>
</reference>
<dbReference type="PANTHER" id="PTHR43768:SF3">
    <property type="entry name" value="TREHALOSE 6-PHOSPHATE PHOSPHATASE"/>
    <property type="match status" value="1"/>
</dbReference>
<dbReference type="InterPro" id="IPR036412">
    <property type="entry name" value="HAD-like_sf"/>
</dbReference>
<keyword evidence="1" id="KW-0378">Hydrolase</keyword>
<dbReference type="Proteomes" id="UP001165561">
    <property type="component" value="Unassembled WGS sequence"/>
</dbReference>
<evidence type="ECO:0000313" key="5">
    <source>
        <dbReference type="EMBL" id="MDD9207903.1"/>
    </source>
</evidence>
<dbReference type="EMBL" id="JARACI010001169">
    <property type="protein sequence ID" value="MDD9207903.1"/>
    <property type="molecule type" value="Genomic_DNA"/>
</dbReference>
<evidence type="ECO:0000256" key="3">
    <source>
        <dbReference type="ARBA" id="ARBA00024253"/>
    </source>
</evidence>
<dbReference type="SUPFAM" id="SSF56784">
    <property type="entry name" value="HAD-like"/>
    <property type="match status" value="1"/>
</dbReference>
<dbReference type="InterPro" id="IPR044651">
    <property type="entry name" value="OTSB-like"/>
</dbReference>
<accession>A0ABT5U0S4</accession>
<gene>
    <name evidence="5" type="ORF">PU560_15715</name>
</gene>
<proteinExistence type="predicted"/>
<dbReference type="InterPro" id="IPR023214">
    <property type="entry name" value="HAD_sf"/>
</dbReference>
<dbReference type="InterPro" id="IPR003337">
    <property type="entry name" value="Trehalose_PPase"/>
</dbReference>
<evidence type="ECO:0000313" key="6">
    <source>
        <dbReference type="Proteomes" id="UP001165561"/>
    </source>
</evidence>
<dbReference type="Gene3D" id="3.40.50.1000">
    <property type="entry name" value="HAD superfamily/HAD-like"/>
    <property type="match status" value="1"/>
</dbReference>
<feature type="non-terminal residue" evidence="5">
    <location>
        <position position="1"/>
    </location>
</feature>
<protein>
    <recommendedName>
        <fullName evidence="3">Trehalose-phosphate phosphatase</fullName>
    </recommendedName>
    <alternativeName>
        <fullName evidence="4">Trehalose-6-phosphate phosphatase</fullName>
    </alternativeName>
</protein>
<dbReference type="PANTHER" id="PTHR43768">
    <property type="entry name" value="TREHALOSE 6-PHOSPHATE PHOSPHATASE"/>
    <property type="match status" value="1"/>
</dbReference>
<evidence type="ECO:0000256" key="4">
    <source>
        <dbReference type="ARBA" id="ARBA00031957"/>
    </source>
</evidence>